<evidence type="ECO:0000313" key="3">
    <source>
        <dbReference type="Proteomes" id="UP001258017"/>
    </source>
</evidence>
<dbReference type="EMBL" id="JAIFRP010000030">
    <property type="protein sequence ID" value="KAK2583215.1"/>
    <property type="molecule type" value="Genomic_DNA"/>
</dbReference>
<feature type="region of interest" description="Disordered" evidence="1">
    <location>
        <begin position="1283"/>
        <end position="1307"/>
    </location>
</feature>
<feature type="region of interest" description="Disordered" evidence="1">
    <location>
        <begin position="1500"/>
        <end position="1523"/>
    </location>
</feature>
<comment type="caution">
    <text evidence="2">The sequence shown here is derived from an EMBL/GenBank/DDBJ whole genome shotgun (WGS) entry which is preliminary data.</text>
</comment>
<feature type="compositionally biased region" description="Polar residues" evidence="1">
    <location>
        <begin position="1289"/>
        <end position="1307"/>
    </location>
</feature>
<evidence type="ECO:0000313" key="2">
    <source>
        <dbReference type="EMBL" id="KAK2583215.1"/>
    </source>
</evidence>
<name>A0AAD9RNV7_9HYME</name>
<accession>A0AAD9RNV7</accession>
<reference evidence="2" key="1">
    <citation type="submission" date="2021-08" db="EMBL/GenBank/DDBJ databases">
        <authorList>
            <person name="Misof B."/>
            <person name="Oliver O."/>
            <person name="Podsiadlowski L."/>
            <person name="Donath A."/>
            <person name="Peters R."/>
            <person name="Mayer C."/>
            <person name="Rust J."/>
            <person name="Gunkel S."/>
            <person name="Lesny P."/>
            <person name="Martin S."/>
            <person name="Oeyen J.P."/>
            <person name="Petersen M."/>
            <person name="Panagiotis P."/>
            <person name="Wilbrandt J."/>
            <person name="Tanja T."/>
        </authorList>
    </citation>
    <scope>NUCLEOTIDE SEQUENCE</scope>
    <source>
        <strain evidence="2">GBR_01_08_01A</strain>
        <tissue evidence="2">Thorax + abdomen</tissue>
    </source>
</reference>
<gene>
    <name evidence="2" type="ORF">KPH14_009234</name>
</gene>
<organism evidence="2 3">
    <name type="scientific">Odynerus spinipes</name>
    <dbReference type="NCBI Taxonomy" id="1348599"/>
    <lineage>
        <taxon>Eukaryota</taxon>
        <taxon>Metazoa</taxon>
        <taxon>Ecdysozoa</taxon>
        <taxon>Arthropoda</taxon>
        <taxon>Hexapoda</taxon>
        <taxon>Insecta</taxon>
        <taxon>Pterygota</taxon>
        <taxon>Neoptera</taxon>
        <taxon>Endopterygota</taxon>
        <taxon>Hymenoptera</taxon>
        <taxon>Apocrita</taxon>
        <taxon>Aculeata</taxon>
        <taxon>Vespoidea</taxon>
        <taxon>Vespidae</taxon>
        <taxon>Eumeninae</taxon>
        <taxon>Odynerus</taxon>
    </lineage>
</organism>
<keyword evidence="3" id="KW-1185">Reference proteome</keyword>
<reference evidence="2" key="2">
    <citation type="journal article" date="2023" name="Commun. Biol.">
        <title>Intrasexual cuticular hydrocarbon dimorphism in a wasp sheds light on hydrocarbon biosynthesis genes in Hymenoptera.</title>
        <authorList>
            <person name="Moris V.C."/>
            <person name="Podsiadlowski L."/>
            <person name="Martin S."/>
            <person name="Oeyen J.P."/>
            <person name="Donath A."/>
            <person name="Petersen M."/>
            <person name="Wilbrandt J."/>
            <person name="Misof B."/>
            <person name="Liedtke D."/>
            <person name="Thamm M."/>
            <person name="Scheiner R."/>
            <person name="Schmitt T."/>
            <person name="Niehuis O."/>
        </authorList>
    </citation>
    <scope>NUCLEOTIDE SEQUENCE</scope>
    <source>
        <strain evidence="2">GBR_01_08_01A</strain>
    </source>
</reference>
<dbReference type="Proteomes" id="UP001258017">
    <property type="component" value="Unassembled WGS sequence"/>
</dbReference>
<protein>
    <submittedName>
        <fullName evidence="2">Uncharacterized protein</fullName>
    </submittedName>
</protein>
<evidence type="ECO:0000256" key="1">
    <source>
        <dbReference type="SAM" id="MobiDB-lite"/>
    </source>
</evidence>
<sequence length="1523" mass="175759">MSDIPARLKTWINLIKSEKLQDIIEDLKANIHSQLDESTKISDKDAFKLLLYLSHVASKCNKQNYEIGERISELASLLCSILSTVPDNERFASSLFHITRCLLTMHLYTEAKNLCSYLMQKNFDCSESKTNEILVQLIYLWHDSAEAKFISLQKNPQNVKDYYEFKNIIENQLQLVKKVYKNNAKRILTKVDIYLKKIVMLKNTSNKYIDDFSKYILQHQKYENVVIDKNDKYQVYHLILCIISRIICVKIDEGNITYAIHILEDAYKYLENMLLVDEECYQSFLHFKATCFVLLKPVKELTEFTAEGIQQHANQYIEITKKYGYRNTVTFTASTFAQIFEYLFLHWESNLKLGNKQFLNTDTLFETMKFIVSISRVLMSTVAEKCKCIGEQCSIKTDLYNAIALKARCVVLVSKLSSENLPKNVCRLAQKFMEENISSIRDMKESNCKYWTSLWSMCGRLLYNMGATSESFYDESSFFISLLCSSIIYFEGINSESLYLKLSNPICVALYRLSNIHYTNGMYREAMTVSALHGLLSYEDINSKAFKMWASIKHKTSKTSLNLIKISMISCLKADIKKIKEIGLHINLSEYNLIELCLSEAKGLYRAKINLSEAFESVLKELKLLKATTIQYARVIQLLGYHLLHYQENYTSGCFKDMVSELESLKHKSVNILCLKANLEFFTFVNELHISNKHTQIEMENTGFALHAPKLSENPESYIVPAYTKINIKEDIRLMELLQKSLKTWNKIEQNMSDVAQGWEPLLTLRILIVIAEYSRLYRYEECELTAWNLAIKLALELQNYETLIYVTGRSLSLRQVNYKWIALAKEYSVNLKNSTDENTIHVIAVFWISLADFYFECGEYTEARKLLNDARCLPGISFQCNTAVYLYSLITILHNSHLYKKVMEQEEYTSYIVESLYSMIYLKDSLDATKWMYPDKYLFSYDILFSSTINMSLRINSLLSSKEIIAHLVQRLKVAQALGATMRTAEILKSLCFIDLSRSQLDDCEVKLQGLEHILEIETIKLSMNTKLKQTTPECSTPPNHLIDPIRDTIQNDTSPILRRQIFNLPDFLLHHNCTCPLCQHAQYQYLVFASTHIRAQLYALRNQITTALEHFHGAFQIRQNLFKVEKPVLPKNSSEEIDKIIKFSWQTRLYIIDYVLLLLHFSYFLKVYIPSRKNEAINIALLAVNVCEAHDVENHPIYISAKELVYENYFEETMTDNDYSIFTVPHMDNIDTHKFTSQENLEQKICRTPVSHNVNFKKPFSIRRNKTPPLLKLKKIDIDLSDEDGNKSPSDTLGNSNHETPVTHNTLIRRKISEEEYSENINVPNNKAVSAEIDTDKSENTSIKNIITKVAPSLPDISDHLKKIADNLDIPATNEAVERLIEMVENLETNSRIPRRRLRSTSSSYSNRSSSDTKVKEAIALFKKMVISEIATNGNNIFKKNQTVPKIVIDNNEASAVSHISKPTENLEANERNSNEILALDTSGIPKVNKPQTRITRSTRSAKPATVNKTMTTTKKKANIR</sequence>
<proteinExistence type="predicted"/>